<gene>
    <name evidence="3" type="ORF">QSV35_12760</name>
</gene>
<accession>A0ABT7N0L4</accession>
<dbReference type="RefSeq" id="WP_286289160.1">
    <property type="nucleotide sequence ID" value="NZ_JASXSZ010000004.1"/>
</dbReference>
<evidence type="ECO:0000259" key="2">
    <source>
        <dbReference type="Pfam" id="PF17409"/>
    </source>
</evidence>
<dbReference type="InterPro" id="IPR012674">
    <property type="entry name" value="Calycin"/>
</dbReference>
<dbReference type="InterPro" id="IPR024724">
    <property type="entry name" value="MoaF_N"/>
</dbReference>
<feature type="domain" description="Molybdenum cofactor biosynthesis protein F N-terminal" evidence="1">
    <location>
        <begin position="10"/>
        <end position="122"/>
    </location>
</feature>
<sequence length="282" mass="31054">MTDVNLSDTSTWLPLDGLAPGFDASKAPLSNDLEGRTLTLVDERGTRIAHTFGAGTVSWTYEPGEGDPIPAAAQTDECEVIEVDDDLYYAQFHHGDDYAPNESVSLFLDLRSGHALAVLAVLGERTVDKVAVQHLFTVARIAEIEDGVGEPPAPTLELIGRRVLWVYSSQHAYEHVYLSPHWYTWQCLAGPEQGLADTDENTVYRMRPGIYVFTWREGVIPCGSITIADHRDAKSIRSHGVLFGEAEDATARPTHFTFGAHGRLISTTVHPDEYDPARPLAR</sequence>
<comment type="caution">
    <text evidence="3">The sequence shown here is derived from an EMBL/GenBank/DDBJ whole genome shotgun (WGS) entry which is preliminary data.</text>
</comment>
<feature type="domain" description="MoaF C-terminal" evidence="2">
    <location>
        <begin position="153"/>
        <end position="268"/>
    </location>
</feature>
<dbReference type="Pfam" id="PF10703">
    <property type="entry name" value="MoaF"/>
    <property type="match status" value="1"/>
</dbReference>
<dbReference type="EMBL" id="JASXSZ010000004">
    <property type="protein sequence ID" value="MDL9980205.1"/>
    <property type="molecule type" value="Genomic_DNA"/>
</dbReference>
<proteinExistence type="predicted"/>
<evidence type="ECO:0000259" key="1">
    <source>
        <dbReference type="Pfam" id="PF10703"/>
    </source>
</evidence>
<organism evidence="3 4">
    <name type="scientific">Microbacterium candidum</name>
    <dbReference type="NCBI Taxonomy" id="3041922"/>
    <lineage>
        <taxon>Bacteria</taxon>
        <taxon>Bacillati</taxon>
        <taxon>Actinomycetota</taxon>
        <taxon>Actinomycetes</taxon>
        <taxon>Micrococcales</taxon>
        <taxon>Microbacteriaceae</taxon>
        <taxon>Microbacterium</taxon>
    </lineage>
</organism>
<dbReference type="Gene3D" id="2.40.128.20">
    <property type="match status" value="1"/>
</dbReference>
<reference evidence="3 4" key="1">
    <citation type="submission" date="2023-06" db="EMBL/GenBank/DDBJ databases">
        <title>Microbacterium sp. nov., isolated from a waste landfill.</title>
        <authorList>
            <person name="Wen W."/>
        </authorList>
    </citation>
    <scope>NUCLEOTIDE SEQUENCE [LARGE SCALE GENOMIC DNA]</scope>
    <source>
        <strain evidence="3 4">ASV49</strain>
    </source>
</reference>
<evidence type="ECO:0000313" key="4">
    <source>
        <dbReference type="Proteomes" id="UP001235064"/>
    </source>
</evidence>
<name>A0ABT7N0L4_9MICO</name>
<evidence type="ECO:0000313" key="3">
    <source>
        <dbReference type="EMBL" id="MDL9980205.1"/>
    </source>
</evidence>
<dbReference type="Proteomes" id="UP001235064">
    <property type="component" value="Unassembled WGS sequence"/>
</dbReference>
<dbReference type="Pfam" id="PF17409">
    <property type="entry name" value="MoaF_C"/>
    <property type="match status" value="1"/>
</dbReference>
<dbReference type="InterPro" id="IPR035348">
    <property type="entry name" value="MoaF_C"/>
</dbReference>
<protein>
    <submittedName>
        <fullName evidence="3">MoaF C-terminal domain-containing protein</fullName>
    </submittedName>
</protein>
<keyword evidence="4" id="KW-1185">Reference proteome</keyword>